<accession>M1M1Y1</accession>
<comment type="similarity">
    <text evidence="2">Belongs to the major facilitator superfamily. Aromatic acid:H(+) symporter (AAHS) (TC 2.A.1.15) family.</text>
</comment>
<evidence type="ECO:0000256" key="3">
    <source>
        <dbReference type="ARBA" id="ARBA00022448"/>
    </source>
</evidence>
<feature type="transmembrane region" description="Helical" evidence="9">
    <location>
        <begin position="42"/>
        <end position="64"/>
    </location>
</feature>
<evidence type="ECO:0000256" key="7">
    <source>
        <dbReference type="ARBA" id="ARBA00022989"/>
    </source>
</evidence>
<dbReference type="PANTHER" id="PTHR23508">
    <property type="entry name" value="CARBOXYLIC ACID TRANSPORTER PROTEIN HOMOLOG"/>
    <property type="match status" value="1"/>
</dbReference>
<evidence type="ECO:0000256" key="2">
    <source>
        <dbReference type="ARBA" id="ARBA00006508"/>
    </source>
</evidence>
<dbReference type="AlphaFoldDB" id="M1M1Y1"/>
<keyword evidence="3" id="KW-0813">Transport</keyword>
<keyword evidence="7 9" id="KW-1133">Transmembrane helix</keyword>
<feature type="transmembrane region" description="Helical" evidence="9">
    <location>
        <begin position="402"/>
        <end position="421"/>
    </location>
</feature>
<dbReference type="GO" id="GO:0005886">
    <property type="term" value="C:plasma membrane"/>
    <property type="evidence" value="ECO:0007669"/>
    <property type="project" value="UniProtKB-SubCell"/>
</dbReference>
<feature type="transmembrane region" description="Helical" evidence="9">
    <location>
        <begin position="107"/>
        <end position="127"/>
    </location>
</feature>
<evidence type="ECO:0000256" key="6">
    <source>
        <dbReference type="ARBA" id="ARBA00022692"/>
    </source>
</evidence>
<dbReference type="InterPro" id="IPR004746">
    <property type="entry name" value="MFS_AAHS"/>
</dbReference>
<name>M1M1Y1_PSEPU</name>
<keyword evidence="6 9" id="KW-0812">Transmembrane</keyword>
<dbReference type="Pfam" id="PF07690">
    <property type="entry name" value="MFS_1"/>
    <property type="match status" value="1"/>
</dbReference>
<evidence type="ECO:0000256" key="1">
    <source>
        <dbReference type="ARBA" id="ARBA00004429"/>
    </source>
</evidence>
<proteinExistence type="inferred from homology"/>
<evidence type="ECO:0000256" key="4">
    <source>
        <dbReference type="ARBA" id="ARBA00022475"/>
    </source>
</evidence>
<feature type="transmembrane region" description="Helical" evidence="9">
    <location>
        <begin position="264"/>
        <end position="293"/>
    </location>
</feature>
<feature type="transmembrane region" description="Helical" evidence="9">
    <location>
        <begin position="192"/>
        <end position="216"/>
    </location>
</feature>
<reference evidence="11" key="1">
    <citation type="submission" date="2012-11" db="EMBL/GenBank/DDBJ databases">
        <title>Isolation and Molecular Characterization of a Novel Pseudomonas putida Strain Capable of Degrading Organophosphate and Aromatic Compounds.</title>
        <authorList>
            <person name="Iyer R."/>
            <person name="Stepanov V.G."/>
            <person name="Iken B."/>
        </authorList>
    </citation>
    <scope>NUCLEOTIDE SEQUENCE</scope>
    <source>
        <strain evidence="11">POXN01</strain>
    </source>
</reference>
<dbReference type="PANTHER" id="PTHR23508:SF10">
    <property type="entry name" value="CARBOXYLIC ACID TRANSPORTER PROTEIN HOMOLOG"/>
    <property type="match status" value="1"/>
</dbReference>
<dbReference type="InterPro" id="IPR036259">
    <property type="entry name" value="MFS_trans_sf"/>
</dbReference>
<gene>
    <name evidence="11" type="primary">pcaK</name>
</gene>
<dbReference type="PROSITE" id="PS00216">
    <property type="entry name" value="SUGAR_TRANSPORT_1"/>
    <property type="match status" value="1"/>
</dbReference>
<evidence type="ECO:0000313" key="11">
    <source>
        <dbReference type="EMBL" id="AGF50253.1"/>
    </source>
</evidence>
<dbReference type="InterPro" id="IPR011701">
    <property type="entry name" value="MFS"/>
</dbReference>
<feature type="transmembrane region" description="Helical" evidence="9">
    <location>
        <begin position="76"/>
        <end position="95"/>
    </location>
</feature>
<evidence type="ECO:0000256" key="8">
    <source>
        <dbReference type="ARBA" id="ARBA00023136"/>
    </source>
</evidence>
<evidence type="ECO:0000259" key="10">
    <source>
        <dbReference type="PROSITE" id="PS50850"/>
    </source>
</evidence>
<dbReference type="PROSITE" id="PS50850">
    <property type="entry name" value="MFS"/>
    <property type="match status" value="1"/>
</dbReference>
<dbReference type="PROSITE" id="PS00217">
    <property type="entry name" value="SUGAR_TRANSPORT_2"/>
    <property type="match status" value="1"/>
</dbReference>
<evidence type="ECO:0000256" key="5">
    <source>
        <dbReference type="ARBA" id="ARBA00022519"/>
    </source>
</evidence>
<dbReference type="InterPro" id="IPR020846">
    <property type="entry name" value="MFS_dom"/>
</dbReference>
<keyword evidence="5" id="KW-0997">Cell inner membrane</keyword>
<dbReference type="CDD" id="cd17365">
    <property type="entry name" value="MFS_PcaK_like"/>
    <property type="match status" value="1"/>
</dbReference>
<feature type="transmembrane region" description="Helical" evidence="9">
    <location>
        <begin position="433"/>
        <end position="454"/>
    </location>
</feature>
<dbReference type="SUPFAM" id="SSF103473">
    <property type="entry name" value="MFS general substrate transporter"/>
    <property type="match status" value="1"/>
</dbReference>
<keyword evidence="4" id="KW-1003">Cell membrane</keyword>
<dbReference type="Gene3D" id="1.20.1250.20">
    <property type="entry name" value="MFS general substrate transporter like domains"/>
    <property type="match status" value="2"/>
</dbReference>
<dbReference type="NCBIfam" id="TIGR00895">
    <property type="entry name" value="2A0115"/>
    <property type="match status" value="1"/>
</dbReference>
<dbReference type="GO" id="GO:0046943">
    <property type="term" value="F:carboxylic acid transmembrane transporter activity"/>
    <property type="evidence" value="ECO:0007669"/>
    <property type="project" value="TreeGrafter"/>
</dbReference>
<dbReference type="InterPro" id="IPR005829">
    <property type="entry name" value="Sugar_transporter_CS"/>
</dbReference>
<keyword evidence="8 9" id="KW-0472">Membrane</keyword>
<dbReference type="EMBL" id="KC189959">
    <property type="protein sequence ID" value="AGF50253.1"/>
    <property type="molecule type" value="Genomic_DNA"/>
</dbReference>
<feature type="transmembrane region" description="Helical" evidence="9">
    <location>
        <begin position="313"/>
        <end position="334"/>
    </location>
</feature>
<feature type="transmembrane region" description="Helical" evidence="9">
    <location>
        <begin position="165"/>
        <end position="186"/>
    </location>
</feature>
<protein>
    <submittedName>
        <fullName evidence="11">4-hydroxybenzoate transporter</fullName>
    </submittedName>
</protein>
<comment type="subcellular location">
    <subcellularLocation>
        <location evidence="1">Cell inner membrane</location>
        <topology evidence="1">Multi-pass membrane protein</topology>
    </subcellularLocation>
</comment>
<feature type="domain" description="Major facilitator superfamily (MFS) profile" evidence="10">
    <location>
        <begin position="42"/>
        <end position="459"/>
    </location>
</feature>
<feature type="transmembrane region" description="Helical" evidence="9">
    <location>
        <begin position="133"/>
        <end position="153"/>
    </location>
</feature>
<evidence type="ECO:0000256" key="9">
    <source>
        <dbReference type="SAM" id="Phobius"/>
    </source>
</evidence>
<feature type="transmembrane region" description="Helical" evidence="9">
    <location>
        <begin position="341"/>
        <end position="358"/>
    </location>
</feature>
<sequence length="460" mass="48614">MGWLCPSFWKTIMNQAQTNVGNSLDVQSFINQQPLSRYQWRVVLLCFLIVFLDGLDTAAMGFIAPALSQEWGIDRASLGPVMSAALVGMVFGALGSGPLADRFGRKGVLVGAVLVFGGFSLASAYATNVDQLLVLRFLTGLGLGAGMPNATTLLSEYTPERLKSLLVTSMFCGFNLGMAGGGFISAKMIPAYGWHSLLVIGGVLPLLLALVLMVWLPESARFLVVRNRGTDKVRKTLSPIAPQVVAEAGSFSVPEQKAVAARNVFALIFSGTYGMGTMLLWLTYFMGLVIVYLLTSWLPTLMRDSGASMEQAAFIGALFQFGGVLSAVGVGWAMDRFNPHKVIGIFYLLAGVFAYAVGQSLGNITVLATLVLVAGMCVNGAQSAMPSLAARFYPTQGRATGVSWMLGIGRFGAILGAWSGATLLGLGWNFEQVLTALLVPAGLATVGVIVKGLVSHADAT</sequence>
<organism evidence="11">
    <name type="scientific">Pseudomonas putida</name>
    <name type="common">Arthrobacter siderocapsulatus</name>
    <dbReference type="NCBI Taxonomy" id="303"/>
    <lineage>
        <taxon>Bacteria</taxon>
        <taxon>Pseudomonadati</taxon>
        <taxon>Pseudomonadota</taxon>
        <taxon>Gammaproteobacteria</taxon>
        <taxon>Pseudomonadales</taxon>
        <taxon>Pseudomonadaceae</taxon>
        <taxon>Pseudomonas</taxon>
    </lineage>
</organism>